<dbReference type="InterPro" id="IPR003383">
    <property type="entry name" value="Circovirus_capsid"/>
</dbReference>
<evidence type="ECO:0000313" key="17">
    <source>
        <dbReference type="Proteomes" id="UP000112177"/>
    </source>
</evidence>
<dbReference type="Gene3D" id="2.60.120.950">
    <property type="entry name" value="Circovirus capsid protein"/>
    <property type="match status" value="1"/>
</dbReference>
<keyword evidence="9" id="KW-1162">Viral penetration into host cytoplasm</keyword>
<keyword evidence="8" id="KW-0945">Host-virus interaction</keyword>
<proteinExistence type="inferred from homology"/>
<keyword evidence="7" id="KW-1048">Host nucleus</keyword>
<dbReference type="GO" id="GO:0042025">
    <property type="term" value="C:host cell nucleus"/>
    <property type="evidence" value="ECO:0007669"/>
    <property type="project" value="UniProtKB-SubCell"/>
</dbReference>
<gene>
    <name evidence="16" type="primary">cap</name>
</gene>
<reference evidence="16 17" key="1">
    <citation type="submission" date="2014-12" db="EMBL/GenBank/DDBJ databases">
        <title>Molecular Epidemiological Investigation and Genetic Analysis of Waterfowl Circovirus in Taiwan.</title>
        <authorList>
            <person name="Chan K.W."/>
            <person name="Yang H.J."/>
            <person name="Chen C.L."/>
        </authorList>
    </citation>
    <scope>NUCLEOTIDE SEQUENCE [LARGE SCALE GENOMIC DNA]</scope>
    <source>
        <strain evidence="16">CJ14010</strain>
    </source>
</reference>
<comment type="subunit">
    <text evidence="15">Homomultimer. Assembles in the nucleus, presumably in an immature form, then migrates to the cytoplasm once assembled as mature virion. Interacts with Rep; this interaction relocates Rep into the nucleus.</text>
</comment>
<comment type="similarity">
    <text evidence="3">Belongs to the circoviridae capsid protein family.</text>
</comment>
<evidence type="ECO:0000256" key="11">
    <source>
        <dbReference type="ARBA" id="ARBA00022844"/>
    </source>
</evidence>
<evidence type="ECO:0000256" key="4">
    <source>
        <dbReference type="ARBA" id="ARBA00022431"/>
    </source>
</evidence>
<dbReference type="GO" id="GO:0003677">
    <property type="term" value="F:DNA binding"/>
    <property type="evidence" value="ECO:0007669"/>
    <property type="project" value="UniProtKB-KW"/>
</dbReference>
<keyword evidence="12" id="KW-1164">Virus endocytosis by host</keyword>
<keyword evidence="14" id="KW-1160">Virus entry into host cell</keyword>
<evidence type="ECO:0000256" key="1">
    <source>
        <dbReference type="ARBA" id="ARBA00004147"/>
    </source>
</evidence>
<keyword evidence="10" id="KW-1161">Viral attachment to host cell</keyword>
<evidence type="ECO:0000256" key="3">
    <source>
        <dbReference type="ARBA" id="ARBA00010301"/>
    </source>
</evidence>
<organism evidence="16 17">
    <name type="scientific">Goose circovirus</name>
    <name type="common">GoCV</name>
    <dbReference type="NCBI Taxonomy" id="146032"/>
    <lineage>
        <taxon>Viruses</taxon>
        <taxon>Monodnaviria</taxon>
        <taxon>Shotokuvirae</taxon>
        <taxon>Cressdnaviricota</taxon>
        <taxon>Arfiviricetes</taxon>
        <taxon>Cirlivirales</taxon>
        <taxon>Circoviridae</taxon>
        <taxon>Circovirus</taxon>
        <taxon>Circovirus goose</taxon>
    </lineage>
</organism>
<dbReference type="Pfam" id="PF02443">
    <property type="entry name" value="Circo_capsid"/>
    <property type="match status" value="1"/>
</dbReference>
<dbReference type="GO" id="GO:0075509">
    <property type="term" value="P:endocytosis involved in viral entry into host cell"/>
    <property type="evidence" value="ECO:0007669"/>
    <property type="project" value="UniProtKB-KW"/>
</dbReference>
<dbReference type="InterPro" id="IPR038652">
    <property type="entry name" value="Circovirus_capsid_sf"/>
</dbReference>
<evidence type="ECO:0000256" key="8">
    <source>
        <dbReference type="ARBA" id="ARBA00022581"/>
    </source>
</evidence>
<evidence type="ECO:0000256" key="15">
    <source>
        <dbReference type="ARBA" id="ARBA00046863"/>
    </source>
</evidence>
<evidence type="ECO:0000256" key="9">
    <source>
        <dbReference type="ARBA" id="ARBA00022595"/>
    </source>
</evidence>
<keyword evidence="13" id="KW-0238">DNA-binding</keyword>
<evidence type="ECO:0000256" key="13">
    <source>
        <dbReference type="ARBA" id="ARBA00023125"/>
    </source>
</evidence>
<accession>A0A0E3TJ97</accession>
<dbReference type="GO" id="GO:0039615">
    <property type="term" value="C:T=1 icosahedral viral capsid"/>
    <property type="evidence" value="ECO:0007669"/>
    <property type="project" value="UniProtKB-KW"/>
</dbReference>
<keyword evidence="6" id="KW-0167">Capsid protein</keyword>
<dbReference type="GO" id="GO:0075732">
    <property type="term" value="P:viral penetration into host nucleus"/>
    <property type="evidence" value="ECO:0007669"/>
    <property type="project" value="UniProtKB-KW"/>
</dbReference>
<evidence type="ECO:0000313" key="16">
    <source>
        <dbReference type="EMBL" id="AKC34826.1"/>
    </source>
</evidence>
<organismHost>
    <name type="scientific">Anser</name>
    <name type="common">geese</name>
    <dbReference type="NCBI Taxonomy" id="8842"/>
</organismHost>
<protein>
    <submittedName>
        <fullName evidence="16">Capsid protein</fullName>
    </submittedName>
</protein>
<evidence type="ECO:0000256" key="2">
    <source>
        <dbReference type="ARBA" id="ARBA00004328"/>
    </source>
</evidence>
<evidence type="ECO:0000256" key="7">
    <source>
        <dbReference type="ARBA" id="ARBA00022562"/>
    </source>
</evidence>
<evidence type="ECO:0000256" key="6">
    <source>
        <dbReference type="ARBA" id="ARBA00022561"/>
    </source>
</evidence>
<dbReference type="Proteomes" id="UP000112177">
    <property type="component" value="Segment"/>
</dbReference>
<keyword evidence="4" id="KW-1140">T=1 icosahedral capsid protein</keyword>
<sequence>MPLYRARPRSLYYRRRRAANRRRRYRRRRLHIGRIRSRYTIFNVKQTQNISFTFFETGSPAKNKWQAMSLEAVSSTGTGPKPGINLRFAVFGDRLPGTGNSYHYPFDYYMIRMVKVELRPAFNPFQRVRTQGSTYIDKEGNITTTTSGSEWNVDPYAAMSSRKTWSPHKYHKRIFIPKPTIQQGGSGTNIWSTWYTPGGRQLWLNSIQDNVVFYGMGMSLRQAEDTAAPLTVEATITYYIRFGQWTGLSP</sequence>
<comment type="subcellular location">
    <subcellularLocation>
        <location evidence="1">Host nucleus</location>
    </subcellularLocation>
    <subcellularLocation>
        <location evidence="2">Virion</location>
    </subcellularLocation>
</comment>
<keyword evidence="5" id="KW-1163">Viral penetration into host nucleus</keyword>
<evidence type="ECO:0000256" key="5">
    <source>
        <dbReference type="ARBA" id="ARBA00022524"/>
    </source>
</evidence>
<evidence type="ECO:0000256" key="12">
    <source>
        <dbReference type="ARBA" id="ARBA00022890"/>
    </source>
</evidence>
<dbReference type="EMBL" id="KP229372">
    <property type="protein sequence ID" value="AKC34826.1"/>
    <property type="molecule type" value="Genomic_DNA"/>
</dbReference>
<dbReference type="GO" id="GO:0019069">
    <property type="term" value="P:viral capsid assembly"/>
    <property type="evidence" value="ECO:0007669"/>
    <property type="project" value="InterPro"/>
</dbReference>
<keyword evidence="11" id="KW-0946">Virion</keyword>
<dbReference type="GO" id="GO:0019062">
    <property type="term" value="P:virion attachment to host cell"/>
    <property type="evidence" value="ECO:0007669"/>
    <property type="project" value="UniProtKB-KW"/>
</dbReference>
<evidence type="ECO:0000256" key="10">
    <source>
        <dbReference type="ARBA" id="ARBA00022804"/>
    </source>
</evidence>
<dbReference type="GO" id="GO:0043657">
    <property type="term" value="C:host cell"/>
    <property type="evidence" value="ECO:0007669"/>
    <property type="project" value="GOC"/>
</dbReference>
<name>A0A0E3TJ97_GOCV</name>
<evidence type="ECO:0000256" key="14">
    <source>
        <dbReference type="ARBA" id="ARBA00023296"/>
    </source>
</evidence>